<gene>
    <name evidence="10" type="ORF">L211DRAFT_836903</name>
</gene>
<dbReference type="OrthoDB" id="9880441at2759"/>
<dbReference type="InterPro" id="IPR001948">
    <property type="entry name" value="Peptidase_M18"/>
</dbReference>
<keyword evidence="7" id="KW-0862">Zinc</keyword>
<keyword evidence="3 10" id="KW-0031">Aminopeptidase</keyword>
<feature type="region of interest" description="Disordered" evidence="9">
    <location>
        <begin position="1"/>
        <end position="23"/>
    </location>
</feature>
<evidence type="ECO:0000256" key="7">
    <source>
        <dbReference type="ARBA" id="ARBA00022833"/>
    </source>
</evidence>
<dbReference type="PANTHER" id="PTHR28570">
    <property type="entry name" value="ASPARTYL AMINOPEPTIDASE"/>
    <property type="match status" value="1"/>
</dbReference>
<keyword evidence="6" id="KW-0378">Hydrolase</keyword>
<evidence type="ECO:0000256" key="1">
    <source>
        <dbReference type="ARBA" id="ARBA00001947"/>
    </source>
</evidence>
<keyword evidence="4" id="KW-0645">Protease</keyword>
<sequence>MTKTHGPASASIATPTPLGRASGGRLVEVRDMANSGTVDDTPAIKSEAPAQVRSTDSDIVRRIAKAAATDHQLKVLLRAVASGNAGPAELRRFQMHVDALGQAPEEQQRKCRHASEYTQPFLTFINENPTVFHAVGYFESKLHKAGYLQLNERENWTTGKVKLERGGKYFLSRNGSSLIAFVVGEKYKVGDNGVGMVVGHIDALTARVKPVSKKANVEGYTMLGVAPYAGALNNTWFDRDLGIGGRVIVKQSDGKIASRLVKLGWPIARIPTLAPHFGQPSYGPFNKETQMVPVIGILGPLEEQQALEEHMKAHGANVGTFAATQPPKLVQLIAAELGVSDYSTILNWELELFDTQPGVTGGMSQEFIFAPRIDDKLCSWAAVEGLVEATDLAAKGASVALVGLFDDEEIGSRLRQGAAGNFLPGVVERIVDTFTENGQGRSNSLAQTYANSFLLSADVTHAVNPNFVSAYLTDHMPKLNVGITISADSNGHMTTDSISTAFLSEVARKCGSELQVFQIRNDSRSGGTVGPMLSSAMGVRAIDAGLPQLSMHSIRATTGALDPGLGTKLFRGFFELWEEVDAQFRE</sequence>
<evidence type="ECO:0000256" key="4">
    <source>
        <dbReference type="ARBA" id="ARBA00022670"/>
    </source>
</evidence>
<dbReference type="EMBL" id="ML121539">
    <property type="protein sequence ID" value="RPB25039.1"/>
    <property type="molecule type" value="Genomic_DNA"/>
</dbReference>
<dbReference type="CDD" id="cd05658">
    <property type="entry name" value="M18_DAP"/>
    <property type="match status" value="1"/>
</dbReference>
<dbReference type="InParanoid" id="A0A3N4LU02"/>
<dbReference type="SUPFAM" id="SSF101821">
    <property type="entry name" value="Aminopeptidase/glucanase lid domain"/>
    <property type="match status" value="1"/>
</dbReference>
<dbReference type="GO" id="GO:0070006">
    <property type="term" value="F:metalloaminopeptidase activity"/>
    <property type="evidence" value="ECO:0007669"/>
    <property type="project" value="TreeGrafter"/>
</dbReference>
<name>A0A3N4LU02_9PEZI</name>
<evidence type="ECO:0000313" key="10">
    <source>
        <dbReference type="EMBL" id="RPB25039.1"/>
    </source>
</evidence>
<reference evidence="10 11" key="1">
    <citation type="journal article" date="2018" name="Nat. Ecol. Evol.">
        <title>Pezizomycetes genomes reveal the molecular basis of ectomycorrhizal truffle lifestyle.</title>
        <authorList>
            <person name="Murat C."/>
            <person name="Payen T."/>
            <person name="Noel B."/>
            <person name="Kuo A."/>
            <person name="Morin E."/>
            <person name="Chen J."/>
            <person name="Kohler A."/>
            <person name="Krizsan K."/>
            <person name="Balestrini R."/>
            <person name="Da Silva C."/>
            <person name="Montanini B."/>
            <person name="Hainaut M."/>
            <person name="Levati E."/>
            <person name="Barry K.W."/>
            <person name="Belfiori B."/>
            <person name="Cichocki N."/>
            <person name="Clum A."/>
            <person name="Dockter R.B."/>
            <person name="Fauchery L."/>
            <person name="Guy J."/>
            <person name="Iotti M."/>
            <person name="Le Tacon F."/>
            <person name="Lindquist E.A."/>
            <person name="Lipzen A."/>
            <person name="Malagnac F."/>
            <person name="Mello A."/>
            <person name="Molinier V."/>
            <person name="Miyauchi S."/>
            <person name="Poulain J."/>
            <person name="Riccioni C."/>
            <person name="Rubini A."/>
            <person name="Sitrit Y."/>
            <person name="Splivallo R."/>
            <person name="Traeger S."/>
            <person name="Wang M."/>
            <person name="Zifcakova L."/>
            <person name="Wipf D."/>
            <person name="Zambonelli A."/>
            <person name="Paolocci F."/>
            <person name="Nowrousian M."/>
            <person name="Ottonello S."/>
            <person name="Baldrian P."/>
            <person name="Spatafora J.W."/>
            <person name="Henrissat B."/>
            <person name="Nagy L.G."/>
            <person name="Aury J.M."/>
            <person name="Wincker P."/>
            <person name="Grigoriev I.V."/>
            <person name="Bonfante P."/>
            <person name="Martin F.M."/>
        </authorList>
    </citation>
    <scope>NUCLEOTIDE SEQUENCE [LARGE SCALE GENOMIC DNA]</scope>
    <source>
        <strain evidence="10 11">ATCC MYA-4762</strain>
    </source>
</reference>
<dbReference type="GO" id="GO:0006508">
    <property type="term" value="P:proteolysis"/>
    <property type="evidence" value="ECO:0007669"/>
    <property type="project" value="UniProtKB-KW"/>
</dbReference>
<keyword evidence="11" id="KW-1185">Reference proteome</keyword>
<dbReference type="STRING" id="1051890.A0A3N4LU02"/>
<dbReference type="InterPro" id="IPR023358">
    <property type="entry name" value="Peptidase_M18_dom2"/>
</dbReference>
<protein>
    <submittedName>
        <fullName evidence="10">Putative vacuolar aspartyl aminopeptidase Lap4</fullName>
    </submittedName>
</protein>
<evidence type="ECO:0000256" key="3">
    <source>
        <dbReference type="ARBA" id="ARBA00022438"/>
    </source>
</evidence>
<proteinExistence type="inferred from homology"/>
<evidence type="ECO:0000256" key="8">
    <source>
        <dbReference type="ARBA" id="ARBA00023049"/>
    </source>
</evidence>
<keyword evidence="5" id="KW-0479">Metal-binding</keyword>
<dbReference type="Gene3D" id="3.40.630.10">
    <property type="entry name" value="Zn peptidases"/>
    <property type="match status" value="1"/>
</dbReference>
<dbReference type="SUPFAM" id="SSF53187">
    <property type="entry name" value="Zn-dependent exopeptidases"/>
    <property type="match status" value="1"/>
</dbReference>
<dbReference type="Gene3D" id="2.30.250.10">
    <property type="entry name" value="Aminopeptidase i, Domain 2"/>
    <property type="match status" value="1"/>
</dbReference>
<evidence type="ECO:0000256" key="9">
    <source>
        <dbReference type="SAM" id="MobiDB-lite"/>
    </source>
</evidence>
<accession>A0A3N4LU02</accession>
<dbReference type="PRINTS" id="PR00932">
    <property type="entry name" value="AMINO1PTASE"/>
</dbReference>
<evidence type="ECO:0000313" key="11">
    <source>
        <dbReference type="Proteomes" id="UP000267821"/>
    </source>
</evidence>
<evidence type="ECO:0000256" key="5">
    <source>
        <dbReference type="ARBA" id="ARBA00022723"/>
    </source>
</evidence>
<comment type="similarity">
    <text evidence="2">Belongs to the peptidase M18 family.</text>
</comment>
<comment type="cofactor">
    <cofactor evidence="1">
        <name>Zn(2+)</name>
        <dbReference type="ChEBI" id="CHEBI:29105"/>
    </cofactor>
</comment>
<dbReference type="GO" id="GO:0000324">
    <property type="term" value="C:fungal-type vacuole"/>
    <property type="evidence" value="ECO:0007669"/>
    <property type="project" value="TreeGrafter"/>
</dbReference>
<dbReference type="GO" id="GO:0008270">
    <property type="term" value="F:zinc ion binding"/>
    <property type="evidence" value="ECO:0007669"/>
    <property type="project" value="InterPro"/>
</dbReference>
<dbReference type="Pfam" id="PF02127">
    <property type="entry name" value="Peptidase_M18"/>
    <property type="match status" value="1"/>
</dbReference>
<dbReference type="FunCoup" id="A0A3N4LU02">
    <property type="interactions" value="180"/>
</dbReference>
<evidence type="ECO:0000256" key="2">
    <source>
        <dbReference type="ARBA" id="ARBA00008290"/>
    </source>
</evidence>
<evidence type="ECO:0000256" key="6">
    <source>
        <dbReference type="ARBA" id="ARBA00022801"/>
    </source>
</evidence>
<dbReference type="Proteomes" id="UP000267821">
    <property type="component" value="Unassembled WGS sequence"/>
</dbReference>
<dbReference type="FunFam" id="2.30.250.10:FF:000001">
    <property type="entry name" value="Aspartyl aminopeptidase 1"/>
    <property type="match status" value="1"/>
</dbReference>
<keyword evidence="8" id="KW-0482">Metalloprotease</keyword>
<dbReference type="PANTHER" id="PTHR28570:SF4">
    <property type="entry name" value="VACUOLAR AMINOPEPTIDASE 1"/>
    <property type="match status" value="1"/>
</dbReference>
<dbReference type="AlphaFoldDB" id="A0A3N4LU02"/>
<organism evidence="10 11">
    <name type="scientific">Terfezia boudieri ATCC MYA-4762</name>
    <dbReference type="NCBI Taxonomy" id="1051890"/>
    <lineage>
        <taxon>Eukaryota</taxon>
        <taxon>Fungi</taxon>
        <taxon>Dikarya</taxon>
        <taxon>Ascomycota</taxon>
        <taxon>Pezizomycotina</taxon>
        <taxon>Pezizomycetes</taxon>
        <taxon>Pezizales</taxon>
        <taxon>Pezizaceae</taxon>
        <taxon>Terfezia</taxon>
    </lineage>
</organism>